<proteinExistence type="predicted"/>
<organism evidence="1 2">
    <name type="scientific">Rhizobium tubonense</name>
    <dbReference type="NCBI Taxonomy" id="484088"/>
    <lineage>
        <taxon>Bacteria</taxon>
        <taxon>Pseudomonadati</taxon>
        <taxon>Pseudomonadota</taxon>
        <taxon>Alphaproteobacteria</taxon>
        <taxon>Hyphomicrobiales</taxon>
        <taxon>Rhizobiaceae</taxon>
        <taxon>Rhizobium/Agrobacterium group</taxon>
        <taxon>Rhizobium</taxon>
    </lineage>
</organism>
<sequence length="106" mass="11444">MIKISTPDGDVELTGQEEADYLASLPPIAAPTITSVSARQFKLQLLAAGLLDEVEAWTGTQSRAVQIAFEYSGSFVRDEPMMIAGFKAMGFADPQIDAFFEAAKKL</sequence>
<dbReference type="AlphaFoldDB" id="A0A2W4C846"/>
<keyword evidence="2" id="KW-1185">Reference proteome</keyword>
<accession>A0A2W4C846</accession>
<dbReference type="RefSeq" id="WP_111164237.1">
    <property type="nucleotide sequence ID" value="NZ_PCDP01000082.1"/>
</dbReference>
<dbReference type="OrthoDB" id="8448936at2"/>
<reference evidence="1 2" key="1">
    <citation type="journal article" date="2018" name="Sci. Rep.">
        <title>Rhizobium tumorigenes sp. nov., a novel plant tumorigenic bacterium isolated from cane gall tumors on thornless blackberry.</title>
        <authorList>
            <person name="Kuzmanovi N."/>
            <person name="Smalla K."/>
            <person name="Gronow S."/>
            <person name="PuBawska J."/>
        </authorList>
    </citation>
    <scope>NUCLEOTIDE SEQUENCE [LARGE SCALE GENOMIC DNA]</scope>
    <source>
        <strain evidence="1 2">CCBAU 85046</strain>
    </source>
</reference>
<comment type="caution">
    <text evidence="1">The sequence shown here is derived from an EMBL/GenBank/DDBJ whole genome shotgun (WGS) entry which is preliminary data.</text>
</comment>
<gene>
    <name evidence="1" type="ORF">CPY51_31090</name>
</gene>
<dbReference type="Proteomes" id="UP000248925">
    <property type="component" value="Unassembled WGS sequence"/>
</dbReference>
<dbReference type="EMBL" id="PCDP01000082">
    <property type="protein sequence ID" value="PZM07578.1"/>
    <property type="molecule type" value="Genomic_DNA"/>
</dbReference>
<name>A0A2W4C846_9HYPH</name>
<protein>
    <submittedName>
        <fullName evidence="1">Uncharacterized protein</fullName>
    </submittedName>
</protein>
<evidence type="ECO:0000313" key="2">
    <source>
        <dbReference type="Proteomes" id="UP000248925"/>
    </source>
</evidence>
<evidence type="ECO:0000313" key="1">
    <source>
        <dbReference type="EMBL" id="PZM07578.1"/>
    </source>
</evidence>